<dbReference type="OrthoDB" id="5427732at2759"/>
<feature type="compositionally biased region" description="Low complexity" evidence="1">
    <location>
        <begin position="321"/>
        <end position="343"/>
    </location>
</feature>
<dbReference type="AlphaFoldDB" id="H0ES50"/>
<feature type="region of interest" description="Disordered" evidence="1">
    <location>
        <begin position="251"/>
        <end position="419"/>
    </location>
</feature>
<feature type="compositionally biased region" description="Polar residues" evidence="1">
    <location>
        <begin position="301"/>
        <end position="320"/>
    </location>
</feature>
<sequence>MDGFKDAINIAACPGGCHRQPPSGVFDTRLEVGCHITRSSHSSSTSSVIRSRRRLWLLANDLSYVRSLNRSSTPSDIEQLKTLDEADRRRKKMARRNLLTILLLSVFAIGAFCATTNNIARGNVPADELSKFQSLLDSIDPTHLHDVLHSHLKEKFKHGVFEEDKKALEAVHQEDREAATSLYFNGASSCGALDVDEQSTSSSISFHVDSCTVAINQHPSSSSKHDDNHATRPSYFFHSFSSVYSQAPTTTTIVNPAPSSSAQSAPVQNPQSSQGSPSSASNSQGPANSPTSRASSPTTSQGPVTSSTFLAPSPTSGETQVSTSVERSSSSLVVSSPASSLMSQQTRESTSAEGPSSSQAGSSTRAGSTSQRPQASSDTVSSRPNSPTDSSSNNQSPTPTPTGGNSNPTETPNEAEPSVTQQVVYKTTLPNGAVTTVTSITVVPAAGEVTGANGATRTSVGNAGLQTGAATRERSGINVALLGALGIAAAAAL</sequence>
<evidence type="ECO:0000256" key="1">
    <source>
        <dbReference type="SAM" id="MobiDB-lite"/>
    </source>
</evidence>
<keyword evidence="4" id="KW-1185">Reference proteome</keyword>
<evidence type="ECO:0000256" key="2">
    <source>
        <dbReference type="SAM" id="Phobius"/>
    </source>
</evidence>
<evidence type="ECO:0000313" key="3">
    <source>
        <dbReference type="EMBL" id="EHK98642.1"/>
    </source>
</evidence>
<proteinExistence type="predicted"/>
<evidence type="ECO:0000313" key="4">
    <source>
        <dbReference type="Proteomes" id="UP000005446"/>
    </source>
</evidence>
<reference evidence="3 4" key="1">
    <citation type="journal article" date="2012" name="Eukaryot. Cell">
        <title>Genome sequence of the fungus Glarea lozoyensis: the first genome sequence of a species from the Helotiaceae family.</title>
        <authorList>
            <person name="Youssar L."/>
            <person name="Gruening B.A."/>
            <person name="Erxleben A."/>
            <person name="Guenther S."/>
            <person name="Huettel W."/>
        </authorList>
    </citation>
    <scope>NUCLEOTIDE SEQUENCE [LARGE SCALE GENOMIC DNA]</scope>
    <source>
        <strain evidence="4">ATCC 74030 / MF5533</strain>
    </source>
</reference>
<dbReference type="InParanoid" id="H0ES50"/>
<protein>
    <submittedName>
        <fullName evidence="3">Uncharacterized protein</fullName>
    </submittedName>
</protein>
<organism evidence="3 4">
    <name type="scientific">Glarea lozoyensis (strain ATCC 74030 / MF5533)</name>
    <dbReference type="NCBI Taxonomy" id="1104152"/>
    <lineage>
        <taxon>Eukaryota</taxon>
        <taxon>Fungi</taxon>
        <taxon>Dikarya</taxon>
        <taxon>Ascomycota</taxon>
        <taxon>Pezizomycotina</taxon>
        <taxon>Leotiomycetes</taxon>
        <taxon>Helotiales</taxon>
        <taxon>Helotiaceae</taxon>
        <taxon>Glarea</taxon>
    </lineage>
</organism>
<keyword evidence="2" id="KW-0472">Membrane</keyword>
<feature type="compositionally biased region" description="Polar residues" evidence="1">
    <location>
        <begin position="344"/>
        <end position="380"/>
    </location>
</feature>
<dbReference type="Proteomes" id="UP000005446">
    <property type="component" value="Unassembled WGS sequence"/>
</dbReference>
<keyword evidence="2" id="KW-1133">Transmembrane helix</keyword>
<dbReference type="HOGENOM" id="CLU_023520_0_0_1"/>
<dbReference type="EMBL" id="AGUE01000140">
    <property type="protein sequence ID" value="EHK98642.1"/>
    <property type="molecule type" value="Genomic_DNA"/>
</dbReference>
<feature type="compositionally biased region" description="Low complexity" evidence="1">
    <location>
        <begin position="381"/>
        <end position="412"/>
    </location>
</feature>
<gene>
    <name evidence="3" type="ORF">M7I_5526</name>
</gene>
<feature type="transmembrane region" description="Helical" evidence="2">
    <location>
        <begin position="98"/>
        <end position="120"/>
    </location>
</feature>
<feature type="compositionally biased region" description="Low complexity" evidence="1">
    <location>
        <begin position="254"/>
        <end position="300"/>
    </location>
</feature>
<comment type="caution">
    <text evidence="3">The sequence shown here is derived from an EMBL/GenBank/DDBJ whole genome shotgun (WGS) entry which is preliminary data.</text>
</comment>
<accession>H0ES50</accession>
<name>H0ES50_GLAL7</name>
<keyword evidence="2" id="KW-0812">Transmembrane</keyword>